<dbReference type="EMBL" id="AP019835">
    <property type="protein sequence ID" value="BBM50474.1"/>
    <property type="molecule type" value="Genomic_DNA"/>
</dbReference>
<evidence type="ECO:0000313" key="2">
    <source>
        <dbReference type="Proteomes" id="UP000321501"/>
    </source>
</evidence>
<organism evidence="1 2">
    <name type="scientific">Leptotrichia wadei</name>
    <dbReference type="NCBI Taxonomy" id="157687"/>
    <lineage>
        <taxon>Bacteria</taxon>
        <taxon>Fusobacteriati</taxon>
        <taxon>Fusobacteriota</taxon>
        <taxon>Fusobacteriia</taxon>
        <taxon>Fusobacteriales</taxon>
        <taxon>Leptotrichiaceae</taxon>
        <taxon>Leptotrichia</taxon>
    </lineage>
</organism>
<evidence type="ECO:0000313" key="1">
    <source>
        <dbReference type="EMBL" id="BBM50474.1"/>
    </source>
</evidence>
<accession>A0A510KFR8</accession>
<dbReference type="AlphaFoldDB" id="A0A510KFR8"/>
<protein>
    <submittedName>
        <fullName evidence="1">Radical SAM protein</fullName>
    </submittedName>
</protein>
<dbReference type="Proteomes" id="UP000321501">
    <property type="component" value="Chromosome"/>
</dbReference>
<sequence length="188" mass="22232">MNFEALSRVTGEYGVLEVINSGSVFELNGTTLEKIREVCKEKNIKILYFEAYFGYLNRLNEIREYFSEQEVRFAFGLETFDNDYRTKVLKKKFILNERVLEKLKSEYQMCLLMICTKGQTKEQILSDIEKGLENFKELVVSVFVNNDTEIERDEELVAWFLSEIYPKYKDMPNIEILVDNKDFGVYVQ</sequence>
<name>A0A510KFR8_9FUSO</name>
<gene>
    <name evidence="1" type="ORF">JMUB3934_1780</name>
</gene>
<proteinExistence type="predicted"/>
<reference evidence="1 2" key="1">
    <citation type="submission" date="2019-07" db="EMBL/GenBank/DDBJ databases">
        <title>Complete Genome Sequence of Leptotrichia wadei Strain JMUB3934.</title>
        <authorList>
            <person name="Watanabe S."/>
            <person name="Cui L."/>
        </authorList>
    </citation>
    <scope>NUCLEOTIDE SEQUENCE [LARGE SCALE GENOMIC DNA]</scope>
    <source>
        <strain evidence="1 2">JMUB3934</strain>
    </source>
</reference>